<dbReference type="EMBL" id="CM000619">
    <property type="protein sequence ID" value="EEC45748.1"/>
    <property type="molecule type" value="Genomic_DNA"/>
</dbReference>
<dbReference type="OrthoDB" id="44916at2759"/>
<protein>
    <submittedName>
        <fullName evidence="1">Uncharacterized protein</fullName>
    </submittedName>
</protein>
<keyword evidence="2" id="KW-1185">Reference proteome</keyword>
<evidence type="ECO:0000313" key="1">
    <source>
        <dbReference type="EMBL" id="EEC45748.1"/>
    </source>
</evidence>
<evidence type="ECO:0000313" key="2">
    <source>
        <dbReference type="Proteomes" id="UP000000759"/>
    </source>
</evidence>
<reference evidence="2" key="2">
    <citation type="submission" date="2008-08" db="EMBL/GenBank/DDBJ databases">
        <authorList>
            <consortium name="Diatom Consortium"/>
            <person name="Grigoriev I."/>
            <person name="Grimwood J."/>
            <person name="Kuo A."/>
            <person name="Otillar R.P."/>
            <person name="Salamov A."/>
            <person name="Detter J.C."/>
            <person name="Lindquist E."/>
            <person name="Shapiro H."/>
            <person name="Lucas S."/>
            <person name="Glavina del Rio T."/>
            <person name="Pitluck S."/>
            <person name="Rokhsar D."/>
            <person name="Bowler C."/>
        </authorList>
    </citation>
    <scope>GENOME REANNOTATION</scope>
    <source>
        <strain evidence="2">CCAP 1055/1</strain>
    </source>
</reference>
<dbReference type="InParanoid" id="B7G7D0"/>
<dbReference type="RefSeq" id="XP_002183012.1">
    <property type="nucleotide sequence ID" value="XM_002182976.1"/>
</dbReference>
<proteinExistence type="predicted"/>
<dbReference type="GeneID" id="7203774"/>
<organism evidence="1 2">
    <name type="scientific">Phaeodactylum tricornutum (strain CCAP 1055/1)</name>
    <dbReference type="NCBI Taxonomy" id="556484"/>
    <lineage>
        <taxon>Eukaryota</taxon>
        <taxon>Sar</taxon>
        <taxon>Stramenopiles</taxon>
        <taxon>Ochrophyta</taxon>
        <taxon>Bacillariophyta</taxon>
        <taxon>Bacillariophyceae</taxon>
        <taxon>Bacillariophycidae</taxon>
        <taxon>Naviculales</taxon>
        <taxon>Phaeodactylaceae</taxon>
        <taxon>Phaeodactylum</taxon>
    </lineage>
</organism>
<dbReference type="KEGG" id="pti:PHATRDRAFT_48497"/>
<dbReference type="SUPFAM" id="SSF48371">
    <property type="entry name" value="ARM repeat"/>
    <property type="match status" value="1"/>
</dbReference>
<sequence>MKGRNQDAESGKLLQQIVRQFISESVRRPHDAAADAFGKHLAEFYTTSGQIALSSETVWRALCQKNLHCSIPTAFFQYLTERILQVEPDTDPGREAMSFSFLSSWTLHIEEVVREQERGYTALSECLKSYATALVYRSEDFPDSAILDSYRRLRLVSSRSCLIDETVGHVMAEPQRFVIMSSLLAEICLDFQSPMTEKVLFTQRLGRLAWATLDTSSEITACMIVWMMTSLNLLILGVANLSSREEQIAQLNLAQSWILELLAVAQEVWCQTEKPSVHVRLRKWLYDLVSNVLLRLANQVPQYAPHFSPIVGALHPLLEEAGLVADMVMTFRLCVLTLLTSGTESQALIRMLASLRYEDQYSRSILQVLTSSHFDEDGRQSLAQHLHHSYGSLAGISHEEDPKFHLLRLLNDPSGAFFSNIVLRCDFSAKSLSPAQQLAVLLFGAAMLADEDRCGMALTYLTELVASYPHLGIQLVPVIVSHINESCLKRDFKQATRNLEFLCSALVSDPHCAHHVWNLVGIELMKKDSALSLRIAAVRLFPRLCRSNNRLYRRIIDTFGACLVNEPIELRLAVSASICDLAKDDLLRDVSDVIGWIQQFLTEDMTSPIRCLQVHYALLSLHYLVISDELDFDVVIKVINKRLCSVHDYEAVLQLPLIVLEALVLLLGDGSSSSPSDKGSIDGNESATAAEVSLQVSLAIDLLLHIGKSLEDGQAQRRPFDVNRSSTENQQRCRIRLGVLKGLSAYPLYFLGLDDSGMKSFLESKEDPKGRSSILQSGFRYKLLVDIVIGGVADTSLEKQCQGPNPAVCLARKIVNFEDNTLGSALWLKEGRRSSKVTKRHSKTLFAILPTSESMDTLLSGNTSGAAVAISRLICADGSQLSILRDNADACIEGSDPLFLSLALQGYLHVAATLVSFRRPEIGDILEEIGSWYEAFVSPDAMYLSLAALSVYILADMHEQSSKSIPYAEEIYDLVLKAFKEKRFHKDSISKLAVSLIGVNCIRRGSSESLDQVILVLEHSIRGYGGQQDFGAYYGLALISQALSTFTTPIQLDGVRSRICRTVGFLMEDLLACFDDAHAFFRDIVACIKSGSYTTDLLDTILDVDRNSISVLMTKHVVARYLFFSLAHCLPALKLIDGKIFIVVLHAIETLERGGGKGIVLPAIAQSCQATDLLELDKLKPLSTQKTAAFDSRMSSDAADIASDGLGDIFYAVNGKSNRPTLHVVRQLLAGNIELFDDNACVLSLIAVVSKVCLLPFLGTSPFVLSPKLRENVSQSDLESIVDLVSQAAQSESDSKSSRMALVMMSILSCLMNADELSAATALSQKSEETQAQMPPTRSSKQGLAINFSKLPCPKSGTALDGIMDVLENASIDPMNSVNSFCASVAVLQSLSLPEQFAKSFIEPLLQEESCAIKTSLIDLLLSQIQGRRKVTFDGRDFVTLALRLCLAPEKEKKNQFGGVPSFQRFVEALPLFAMKLPSSSFEKAINEIWQRCVSVDEMMPSILGSFFTGMKGMLCSTALSPKALNCMRRFVLTKMLAQLGEMDIESVLEVSALSNARVIDGYSSCLIKIPLLTFDNIGFFDYDTADRALSSFQVLRSIAILELVRNNFFEDDRQRLELAKMSVWIAALLPYSRDAVAKAGLRRIMCSFASASSKAKAVARPDPLAALFENLLQMTPDSIVLGLDWLAVSMSSWSGGKASDGEMTLGFLSSTDVHSYNALPPADLDRLFAVFLDDLPFNLGLFCRQHKTFVIKMGKCWHRL</sequence>
<dbReference type="eggNOG" id="ENOG502SMWR">
    <property type="taxonomic scope" value="Eukaryota"/>
</dbReference>
<reference evidence="1 2" key="1">
    <citation type="journal article" date="2008" name="Nature">
        <title>The Phaeodactylum genome reveals the evolutionary history of diatom genomes.</title>
        <authorList>
            <person name="Bowler C."/>
            <person name="Allen A.E."/>
            <person name="Badger J.H."/>
            <person name="Grimwood J."/>
            <person name="Jabbari K."/>
            <person name="Kuo A."/>
            <person name="Maheswari U."/>
            <person name="Martens C."/>
            <person name="Maumus F."/>
            <person name="Otillar R.P."/>
            <person name="Rayko E."/>
            <person name="Salamov A."/>
            <person name="Vandepoele K."/>
            <person name="Beszteri B."/>
            <person name="Gruber A."/>
            <person name="Heijde M."/>
            <person name="Katinka M."/>
            <person name="Mock T."/>
            <person name="Valentin K."/>
            <person name="Verret F."/>
            <person name="Berges J.A."/>
            <person name="Brownlee C."/>
            <person name="Cadoret J.P."/>
            <person name="Chiovitti A."/>
            <person name="Choi C.J."/>
            <person name="Coesel S."/>
            <person name="De Martino A."/>
            <person name="Detter J.C."/>
            <person name="Durkin C."/>
            <person name="Falciatore A."/>
            <person name="Fournet J."/>
            <person name="Haruta M."/>
            <person name="Huysman M.J."/>
            <person name="Jenkins B.D."/>
            <person name="Jiroutova K."/>
            <person name="Jorgensen R.E."/>
            <person name="Joubert Y."/>
            <person name="Kaplan A."/>
            <person name="Kroger N."/>
            <person name="Kroth P.G."/>
            <person name="La Roche J."/>
            <person name="Lindquist E."/>
            <person name="Lommer M."/>
            <person name="Martin-Jezequel V."/>
            <person name="Lopez P.J."/>
            <person name="Lucas S."/>
            <person name="Mangogna M."/>
            <person name="McGinnis K."/>
            <person name="Medlin L.K."/>
            <person name="Montsant A."/>
            <person name="Oudot-Le Secq M.P."/>
            <person name="Napoli C."/>
            <person name="Obornik M."/>
            <person name="Parker M.S."/>
            <person name="Petit J.L."/>
            <person name="Porcel B.M."/>
            <person name="Poulsen N."/>
            <person name="Robison M."/>
            <person name="Rychlewski L."/>
            <person name="Rynearson T.A."/>
            <person name="Schmutz J."/>
            <person name="Shapiro H."/>
            <person name="Siaut M."/>
            <person name="Stanley M."/>
            <person name="Sussman M.R."/>
            <person name="Taylor A.R."/>
            <person name="Vardi A."/>
            <person name="von Dassow P."/>
            <person name="Vyverman W."/>
            <person name="Willis A."/>
            <person name="Wyrwicz L.S."/>
            <person name="Rokhsar D.S."/>
            <person name="Weissenbach J."/>
            <person name="Armbrust E.V."/>
            <person name="Green B.R."/>
            <person name="Van de Peer Y."/>
            <person name="Grigoriev I.V."/>
        </authorList>
    </citation>
    <scope>NUCLEOTIDE SEQUENCE [LARGE SCALE GENOMIC DNA]</scope>
    <source>
        <strain evidence="1 2">CCAP 1055/1</strain>
    </source>
</reference>
<dbReference type="InterPro" id="IPR016024">
    <property type="entry name" value="ARM-type_fold"/>
</dbReference>
<accession>B7G7D0</accession>
<dbReference type="Proteomes" id="UP000000759">
    <property type="component" value="Chromosome 17"/>
</dbReference>
<dbReference type="HOGENOM" id="CLU_237819_0_0_1"/>
<dbReference type="PaxDb" id="2850-Phatr48497"/>
<name>B7G7D0_PHATC</name>
<gene>
    <name evidence="1" type="ORF">PHATRDRAFT_48497</name>
</gene>